<evidence type="ECO:0000256" key="4">
    <source>
        <dbReference type="ARBA" id="ARBA00023136"/>
    </source>
</evidence>
<feature type="transmembrane region" description="Helical" evidence="6">
    <location>
        <begin position="474"/>
        <end position="496"/>
    </location>
</feature>
<keyword evidence="2 6" id="KW-0812">Transmembrane</keyword>
<evidence type="ECO:0000256" key="5">
    <source>
        <dbReference type="SAM" id="MobiDB-lite"/>
    </source>
</evidence>
<dbReference type="InterPro" id="IPR020846">
    <property type="entry name" value="MFS_dom"/>
</dbReference>
<feature type="transmembrane region" description="Helical" evidence="6">
    <location>
        <begin position="415"/>
        <end position="434"/>
    </location>
</feature>
<feature type="region of interest" description="Disordered" evidence="5">
    <location>
        <begin position="43"/>
        <end position="72"/>
    </location>
</feature>
<dbReference type="PANTHER" id="PTHR23502:SF23">
    <property type="entry name" value="FLUCONAZOLE RESISTANCE PROTEIN 1"/>
    <property type="match status" value="1"/>
</dbReference>
<evidence type="ECO:0000256" key="3">
    <source>
        <dbReference type="ARBA" id="ARBA00022989"/>
    </source>
</evidence>
<comment type="subcellular location">
    <subcellularLocation>
        <location evidence="1">Membrane</location>
        <topology evidence="1">Multi-pass membrane protein</topology>
    </subcellularLocation>
</comment>
<sequence>MASIFREAPVGQICRLILGPQAAPYPDETKGFVWPQGSATVLQSQSLPSNDNDPEKATADGLAASGSQSSLKSDSDASLVEWYGADDPDNPQNWSTLKKSFTFFQICLLTFTVYGGSSIITPAQPTFMEIYGASSQESSLVLSMYVLGYGIGPLFFSPLSEIPRLGRNIPYMTSLLLYIIITIPASLVSSYPALVVLRFIQGLLGGPVLATGGASAADILGFHKIPYGLTFWTCAAYGGPSLGPLISAFAVTGSSWRWSMYELLMLGGFTFCLLFFCLPETNPETILLRRAKRLRKVTRNPKLRSQSEIKQGDMNLLALMGQYLTTPFKVTVQDPSVAFINIYTALIYSIYYSFFESFPIVYIGTYGFSIAIMSTVFVSLLIACAFGTTIYLLLVWFIYEPYTMKSGIGVPERRLLPGVFASVFAPCGIFIFAWTSKASIHWIVPTIGIVIFAASMFILANVIFIYLPTSYPRYSASLFAANTFLRSALACASIHFSRPLFANLGISKGCSLLAGLTAGCFFGVVGLWHFGARLRARSKFAETY</sequence>
<dbReference type="HOGENOM" id="CLU_008455_11_1_1"/>
<evidence type="ECO:0000259" key="7">
    <source>
        <dbReference type="PROSITE" id="PS50850"/>
    </source>
</evidence>
<dbReference type="PROSITE" id="PS50850">
    <property type="entry name" value="MFS"/>
    <property type="match status" value="1"/>
</dbReference>
<evidence type="ECO:0000256" key="1">
    <source>
        <dbReference type="ARBA" id="ARBA00004141"/>
    </source>
</evidence>
<evidence type="ECO:0000313" key="8">
    <source>
        <dbReference type="EMBL" id="EFQ99797.1"/>
    </source>
</evidence>
<dbReference type="Pfam" id="PF07690">
    <property type="entry name" value="MFS_1"/>
    <property type="match status" value="1"/>
</dbReference>
<keyword evidence="9" id="KW-1185">Reference proteome</keyword>
<gene>
    <name evidence="8" type="ORF">MGYG_02809</name>
</gene>
<feature type="domain" description="Major facilitator superfamily (MFS) profile" evidence="7">
    <location>
        <begin position="102"/>
        <end position="544"/>
    </location>
</feature>
<feature type="compositionally biased region" description="Low complexity" evidence="5">
    <location>
        <begin position="59"/>
        <end position="72"/>
    </location>
</feature>
<dbReference type="FunCoup" id="E4UP71">
    <property type="interactions" value="13"/>
</dbReference>
<dbReference type="EMBL" id="DS989823">
    <property type="protein sequence ID" value="EFQ99797.1"/>
    <property type="molecule type" value="Genomic_DNA"/>
</dbReference>
<dbReference type="SUPFAM" id="SSF103473">
    <property type="entry name" value="MFS general substrate transporter"/>
    <property type="match status" value="1"/>
</dbReference>
<feature type="transmembrane region" description="Helical" evidence="6">
    <location>
        <begin position="101"/>
        <end position="120"/>
    </location>
</feature>
<dbReference type="AlphaFoldDB" id="E4UP71"/>
<dbReference type="RefSeq" id="XP_003175280.1">
    <property type="nucleotide sequence ID" value="XM_003175232.1"/>
</dbReference>
<feature type="transmembrane region" description="Helical" evidence="6">
    <location>
        <begin position="366"/>
        <end position="394"/>
    </location>
</feature>
<evidence type="ECO:0000256" key="6">
    <source>
        <dbReference type="SAM" id="Phobius"/>
    </source>
</evidence>
<feature type="transmembrane region" description="Helical" evidence="6">
    <location>
        <begin position="140"/>
        <end position="159"/>
    </location>
</feature>
<feature type="transmembrane region" description="Helical" evidence="6">
    <location>
        <begin position="229"/>
        <end position="252"/>
    </location>
</feature>
<dbReference type="Gene3D" id="1.20.1250.20">
    <property type="entry name" value="MFS general substrate transporter like domains"/>
    <property type="match status" value="1"/>
</dbReference>
<dbReference type="InterPro" id="IPR011701">
    <property type="entry name" value="MFS"/>
</dbReference>
<keyword evidence="4 6" id="KW-0472">Membrane</keyword>
<dbReference type="PANTHER" id="PTHR23502">
    <property type="entry name" value="MAJOR FACILITATOR SUPERFAMILY"/>
    <property type="match status" value="1"/>
</dbReference>
<feature type="transmembrane region" description="Helical" evidence="6">
    <location>
        <begin position="258"/>
        <end position="278"/>
    </location>
</feature>
<feature type="transmembrane region" description="Helical" evidence="6">
    <location>
        <begin position="440"/>
        <end position="467"/>
    </location>
</feature>
<dbReference type="GO" id="GO:0015244">
    <property type="term" value="F:fluconazole transmembrane transporter activity"/>
    <property type="evidence" value="ECO:0007669"/>
    <property type="project" value="TreeGrafter"/>
</dbReference>
<reference evidence="9" key="1">
    <citation type="journal article" date="2012" name="MBio">
        <title>Comparative genome analysis of Trichophyton rubrum and related dermatophytes reveals candidate genes involved in infection.</title>
        <authorList>
            <person name="Martinez D.A."/>
            <person name="Oliver B.G."/>
            <person name="Graeser Y."/>
            <person name="Goldberg J.M."/>
            <person name="Li W."/>
            <person name="Martinez-Rossi N.M."/>
            <person name="Monod M."/>
            <person name="Shelest E."/>
            <person name="Barton R.C."/>
            <person name="Birch E."/>
            <person name="Brakhage A.A."/>
            <person name="Chen Z."/>
            <person name="Gurr S.J."/>
            <person name="Heiman D."/>
            <person name="Heitman J."/>
            <person name="Kosti I."/>
            <person name="Rossi A."/>
            <person name="Saif S."/>
            <person name="Samalova M."/>
            <person name="Saunders C.W."/>
            <person name="Shea T."/>
            <person name="Summerbell R.C."/>
            <person name="Xu J."/>
            <person name="Young S."/>
            <person name="Zeng Q."/>
            <person name="Birren B.W."/>
            <person name="Cuomo C.A."/>
            <person name="White T.C."/>
        </authorList>
    </citation>
    <scope>NUCLEOTIDE SEQUENCE [LARGE SCALE GENOMIC DNA]</scope>
    <source>
        <strain evidence="9">ATCC MYA-4604 / CBS 118893</strain>
    </source>
</reference>
<dbReference type="STRING" id="535722.E4UP71"/>
<dbReference type="GO" id="GO:1990961">
    <property type="term" value="P:xenobiotic detoxification by transmembrane export across the plasma membrane"/>
    <property type="evidence" value="ECO:0007669"/>
    <property type="project" value="TreeGrafter"/>
</dbReference>
<protein>
    <submittedName>
        <fullName evidence="8">Cycloheximide resistance protein</fullName>
    </submittedName>
</protein>
<dbReference type="InParanoid" id="E4UP71"/>
<feature type="transmembrane region" description="Helical" evidence="6">
    <location>
        <begin position="171"/>
        <end position="193"/>
    </location>
</feature>
<dbReference type="GeneID" id="10030587"/>
<feature type="transmembrane region" description="Helical" evidence="6">
    <location>
        <begin position="199"/>
        <end position="222"/>
    </location>
</feature>
<dbReference type="OrthoDB" id="3357846at2759"/>
<dbReference type="eggNOG" id="KOG0255">
    <property type="taxonomic scope" value="Eukaryota"/>
</dbReference>
<evidence type="ECO:0000313" key="9">
    <source>
        <dbReference type="Proteomes" id="UP000002669"/>
    </source>
</evidence>
<dbReference type="CDD" id="cd17323">
    <property type="entry name" value="MFS_Tpo1_MDR_like"/>
    <property type="match status" value="1"/>
</dbReference>
<organism evidence="9">
    <name type="scientific">Arthroderma gypseum (strain ATCC MYA-4604 / CBS 118893)</name>
    <name type="common">Microsporum gypseum</name>
    <dbReference type="NCBI Taxonomy" id="535722"/>
    <lineage>
        <taxon>Eukaryota</taxon>
        <taxon>Fungi</taxon>
        <taxon>Dikarya</taxon>
        <taxon>Ascomycota</taxon>
        <taxon>Pezizomycotina</taxon>
        <taxon>Eurotiomycetes</taxon>
        <taxon>Eurotiomycetidae</taxon>
        <taxon>Onygenales</taxon>
        <taxon>Arthrodermataceae</taxon>
        <taxon>Nannizzia</taxon>
    </lineage>
</organism>
<feature type="transmembrane region" description="Helical" evidence="6">
    <location>
        <begin position="511"/>
        <end position="530"/>
    </location>
</feature>
<dbReference type="Proteomes" id="UP000002669">
    <property type="component" value="Unassembled WGS sequence"/>
</dbReference>
<dbReference type="VEuPathDB" id="FungiDB:MGYG_02809"/>
<proteinExistence type="predicted"/>
<keyword evidence="3 6" id="KW-1133">Transmembrane helix</keyword>
<evidence type="ECO:0000256" key="2">
    <source>
        <dbReference type="ARBA" id="ARBA00022692"/>
    </source>
</evidence>
<dbReference type="OMA" id="QGNIHFL"/>
<dbReference type="InterPro" id="IPR036259">
    <property type="entry name" value="MFS_trans_sf"/>
</dbReference>
<accession>E4UP71</accession>
<feature type="transmembrane region" description="Helical" evidence="6">
    <location>
        <begin position="337"/>
        <end position="354"/>
    </location>
</feature>
<dbReference type="GO" id="GO:0005886">
    <property type="term" value="C:plasma membrane"/>
    <property type="evidence" value="ECO:0007669"/>
    <property type="project" value="TreeGrafter"/>
</dbReference>
<name>E4UP71_ARTGP</name>